<comment type="caution">
    <text evidence="2">The sequence shown here is derived from an EMBL/GenBank/DDBJ whole genome shotgun (WGS) entry which is preliminary data.</text>
</comment>
<evidence type="ECO:0000313" key="2">
    <source>
        <dbReference type="EMBL" id="GCE01609.1"/>
    </source>
</evidence>
<feature type="compositionally biased region" description="Pro residues" evidence="1">
    <location>
        <begin position="166"/>
        <end position="214"/>
    </location>
</feature>
<dbReference type="SUPFAM" id="SSF48452">
    <property type="entry name" value="TPR-like"/>
    <property type="match status" value="1"/>
</dbReference>
<feature type="compositionally biased region" description="Basic and acidic residues" evidence="1">
    <location>
        <begin position="225"/>
        <end position="238"/>
    </location>
</feature>
<dbReference type="AlphaFoldDB" id="A0A401Z436"/>
<dbReference type="EMBL" id="BIFH01000051">
    <property type="protein sequence ID" value="GCE01609.1"/>
    <property type="molecule type" value="Genomic_DNA"/>
</dbReference>
<feature type="region of interest" description="Disordered" evidence="1">
    <location>
        <begin position="100"/>
        <end position="248"/>
    </location>
</feature>
<dbReference type="InterPro" id="IPR011990">
    <property type="entry name" value="TPR-like_helical_dom_sf"/>
</dbReference>
<reference evidence="2 3" key="1">
    <citation type="submission" date="2018-12" db="EMBL/GenBank/DDBJ databases">
        <title>Draft genome sequence of Embleya hyalina NBRC 13850T.</title>
        <authorList>
            <person name="Komaki H."/>
            <person name="Hosoyama A."/>
            <person name="Kimura A."/>
            <person name="Ichikawa N."/>
            <person name="Tamura T."/>
        </authorList>
    </citation>
    <scope>NUCLEOTIDE SEQUENCE [LARGE SCALE GENOMIC DNA]</scope>
    <source>
        <strain evidence="2 3">NBRC 13850</strain>
    </source>
</reference>
<dbReference type="Proteomes" id="UP000286931">
    <property type="component" value="Unassembled WGS sequence"/>
</dbReference>
<dbReference type="CDD" id="cd00093">
    <property type="entry name" value="HTH_XRE"/>
    <property type="match status" value="1"/>
</dbReference>
<dbReference type="Gene3D" id="1.25.40.10">
    <property type="entry name" value="Tetratricopeptide repeat domain"/>
    <property type="match status" value="1"/>
</dbReference>
<feature type="region of interest" description="Disordered" evidence="1">
    <location>
        <begin position="593"/>
        <end position="614"/>
    </location>
</feature>
<evidence type="ECO:0008006" key="4">
    <source>
        <dbReference type="Google" id="ProtNLM"/>
    </source>
</evidence>
<name>A0A401Z436_9ACTN</name>
<proteinExistence type="predicted"/>
<dbReference type="RefSeq" id="WP_160161811.1">
    <property type="nucleotide sequence ID" value="NZ_BIFH01000051.1"/>
</dbReference>
<gene>
    <name evidence="2" type="ORF">EHYA_09375</name>
</gene>
<evidence type="ECO:0000256" key="1">
    <source>
        <dbReference type="SAM" id="MobiDB-lite"/>
    </source>
</evidence>
<evidence type="ECO:0000313" key="3">
    <source>
        <dbReference type="Proteomes" id="UP000286931"/>
    </source>
</evidence>
<keyword evidence="3" id="KW-1185">Reference proteome</keyword>
<dbReference type="OrthoDB" id="3217562at2"/>
<protein>
    <recommendedName>
        <fullName evidence="4">HTH cro/C1-type domain-containing protein</fullName>
    </recommendedName>
</protein>
<dbReference type="InterPro" id="IPR001387">
    <property type="entry name" value="Cro/C1-type_HTH"/>
</dbReference>
<organism evidence="2 3">
    <name type="scientific">Embleya hyalina</name>
    <dbReference type="NCBI Taxonomy" id="516124"/>
    <lineage>
        <taxon>Bacteria</taxon>
        <taxon>Bacillati</taxon>
        <taxon>Actinomycetota</taxon>
        <taxon>Actinomycetes</taxon>
        <taxon>Kitasatosporales</taxon>
        <taxon>Streptomycetaceae</taxon>
        <taxon>Embleya</taxon>
    </lineage>
</organism>
<accession>A0A401Z436</accession>
<feature type="compositionally biased region" description="Pro residues" evidence="1">
    <location>
        <begin position="107"/>
        <end position="123"/>
    </location>
</feature>
<sequence length="614" mass="66686">MAMRQGAGPSSGNVRLKALRHSHGWVSQQQLADAFEKKALECGLRLGVSVRQVRRWESAEPPWPTPDYQQVLQALFERPLTDLGFTPPWQAELTAEYGEGYAEGHPEPQPVPEQPAPPSPPAPAREAGWASELSEPAAYGEARVRRQPPPPGGGPLGGAMALPARTGPPPPPGRHVPPPRSGPVSPPGPVPPPGLAPPPGPVPPPGLAPVPAQAPPFEDGPTVVDGRRLEGDRPRDLPVRPPLRVIGPRPVEAPTRALEIATPAVLRQLLRDTPDPGPLAVPMHSRAGQLTVVGADQYAMLTRTYRQMYWVAPAAIAYPSVITHVRLGTQLLAAPGPARARRILGASLAETAMLAGRMAFFDLNRPHDAQDHYLVAYRAANEANDTLLAAAVLAHTAFIPAFDAAPTAAADILDFARKTATREAPTVMRAWFDAVQSEFESLRGTPERGLHLLDRAEDLLCHPDNTPTPPWLDFFDASRLWGFRGKAELTARRMDQAQGSLNDALENLPPNGDKQRAVMYADLAEAAFQAGEVDEACGRLFQSIDMLRMHWYSMGMDRVRDTRKQLEPYKSSVAVRQLDEALASFSELAPTDETGFVALPSAEDERDDRRDDRR</sequence>